<protein>
    <submittedName>
        <fullName evidence="1">Uncharacterized protein</fullName>
    </submittedName>
</protein>
<dbReference type="AlphaFoldDB" id="A0A9W9V2U0"/>
<gene>
    <name evidence="1" type="ORF">N7541_000658</name>
</gene>
<dbReference type="EMBL" id="JAPZBR010000001">
    <property type="protein sequence ID" value="KAJ5366717.1"/>
    <property type="molecule type" value="Genomic_DNA"/>
</dbReference>
<reference evidence="1" key="1">
    <citation type="submission" date="2022-12" db="EMBL/GenBank/DDBJ databases">
        <authorList>
            <person name="Petersen C."/>
        </authorList>
    </citation>
    <scope>NUCLEOTIDE SEQUENCE</scope>
    <source>
        <strain evidence="1">IBT 35675</strain>
    </source>
</reference>
<name>A0A9W9V2U0_PENBR</name>
<dbReference type="Proteomes" id="UP001148299">
    <property type="component" value="Unassembled WGS sequence"/>
</dbReference>
<sequence length="135" mass="14382">MNDKRDYGVSAEDDKEGPAYVLYVGLDLTKKVAGRCYCFGERNRNVLQVGNGQPPYRGTMLIQPPAFQTKHNEAPVEITAGPSRASNSPTYTWPGSTVYGVRAATIGGAVLQQYSSIIGSSSPQPVSATGNRKAG</sequence>
<organism evidence="1 2">
    <name type="scientific">Penicillium brevicompactum</name>
    <dbReference type="NCBI Taxonomy" id="5074"/>
    <lineage>
        <taxon>Eukaryota</taxon>
        <taxon>Fungi</taxon>
        <taxon>Dikarya</taxon>
        <taxon>Ascomycota</taxon>
        <taxon>Pezizomycotina</taxon>
        <taxon>Eurotiomycetes</taxon>
        <taxon>Eurotiomycetidae</taxon>
        <taxon>Eurotiales</taxon>
        <taxon>Aspergillaceae</taxon>
        <taxon>Penicillium</taxon>
    </lineage>
</organism>
<reference evidence="1" key="2">
    <citation type="journal article" date="2023" name="IMA Fungus">
        <title>Comparative genomic study of the Penicillium genus elucidates a diverse pangenome and 15 lateral gene transfer events.</title>
        <authorList>
            <person name="Petersen C."/>
            <person name="Sorensen T."/>
            <person name="Nielsen M.R."/>
            <person name="Sondergaard T.E."/>
            <person name="Sorensen J.L."/>
            <person name="Fitzpatrick D.A."/>
            <person name="Frisvad J.C."/>
            <person name="Nielsen K.L."/>
        </authorList>
    </citation>
    <scope>NUCLEOTIDE SEQUENCE</scope>
    <source>
        <strain evidence="1">IBT 35675</strain>
    </source>
</reference>
<evidence type="ECO:0000313" key="1">
    <source>
        <dbReference type="EMBL" id="KAJ5366717.1"/>
    </source>
</evidence>
<proteinExistence type="predicted"/>
<evidence type="ECO:0000313" key="2">
    <source>
        <dbReference type="Proteomes" id="UP001148299"/>
    </source>
</evidence>
<accession>A0A9W9V2U0</accession>
<comment type="caution">
    <text evidence="1">The sequence shown here is derived from an EMBL/GenBank/DDBJ whole genome shotgun (WGS) entry which is preliminary data.</text>
</comment>
<keyword evidence="2" id="KW-1185">Reference proteome</keyword>